<dbReference type="InterPro" id="IPR032772">
    <property type="entry name" value="PGA_deacetylase_PgaB_C"/>
</dbReference>
<dbReference type="Pfam" id="PF01522">
    <property type="entry name" value="Polysacc_deac_1"/>
    <property type="match status" value="1"/>
</dbReference>
<accession>D4BB22</accession>
<dbReference type="GO" id="GO:0005975">
    <property type="term" value="P:carbohydrate metabolic process"/>
    <property type="evidence" value="ECO:0007669"/>
    <property type="project" value="InterPro"/>
</dbReference>
<evidence type="ECO:0000313" key="3">
    <source>
        <dbReference type="EMBL" id="EFE09383.1"/>
    </source>
</evidence>
<dbReference type="InterPro" id="IPR023854">
    <property type="entry name" value="PGA_deacetylase_PgaB"/>
</dbReference>
<dbReference type="Gene3D" id="3.20.20.80">
    <property type="entry name" value="Glycosidases"/>
    <property type="match status" value="1"/>
</dbReference>
<gene>
    <name evidence="3" type="primary">pgaB</name>
    <name evidence="3" type="ORF">CIT292_07669</name>
</gene>
<protein>
    <submittedName>
        <fullName evidence="3">Poly-beta-1,6-N-acetyl-D-glucosamine N-deacetylase PgaB</fullName>
        <ecNumber evidence="3">3.5.1.-</ecNumber>
    </submittedName>
</protein>
<dbReference type="PANTHER" id="PTHR34216">
    <property type="match status" value="1"/>
</dbReference>
<sequence>MPMLNKSIRCSLLVIGCLIIGANAFAKVISFIPPKQRPQLEASKPWPKNHFLVLAYHDIEDDAADQRYLTVRTSALNEQISWLLHNGYNAISVQDILDAHDGYKTLPPKAFLLSFDDGYSSFYTRVWPLLQAWNVPALWAPVGSWVDTPARQNVNFGGLMTPRERFATWDMVRELSHSPLVEIGAHTWASHYGIQANPQGSLEPAAANRFYNKTTGRYETDQQFTRRIADDVRKVTAKITQVTGTPPRAWVWPYGAANGMSFAIAKKQGYKLAFTLEDGLADVRALDNIPRLLISGNPSLKAFANTVLQIQEPEPVRAMHVDLDYVYDRNTAQLTRNIDKLIQRVYDMKISHVFLQAYSDPRGDGNVTALYFPNRHLPVRADIFNFIAWQLQTRAKVKVYAWMPVLSFHLAPSLPRVQRWDPVTGHSWTATTPYVRLSPWSREVRRQVTDIYEDLARYSAFDGILFHDDAVLTDAEDVSPDALIAWKKTGSPFPISSIAQNPAALRAWTRFKSQALIGFTQNLGQAVKNLRGPQIKTARNIFALPVIDPAGEERYAQNFDDFLAAYDWTVPIAVPQMGVMTADESNAWLARLVNAVATRTGAMNKTIFELHFSDKEQQPRNVPPDRDLIEKMRQLRLSGVNNYGYYPDDFIKNQPDISDIRPEFSSYWYPNND</sequence>
<dbReference type="PANTHER" id="PTHR34216:SF7">
    <property type="entry name" value="POLY-BETA-1,6-N-ACETYL-D-GLUCOSAMINE N-DEACETYLASE"/>
    <property type="match status" value="1"/>
</dbReference>
<dbReference type="NCBIfam" id="NF011177">
    <property type="entry name" value="PRK14582.1"/>
    <property type="match status" value="1"/>
</dbReference>
<dbReference type="AlphaFoldDB" id="D4BB22"/>
<dbReference type="InterPro" id="IPR002509">
    <property type="entry name" value="NODB_dom"/>
</dbReference>
<feature type="domain" description="NodB homology" evidence="2">
    <location>
        <begin position="109"/>
        <end position="351"/>
    </location>
</feature>
<dbReference type="GO" id="GO:0043708">
    <property type="term" value="P:cell adhesion involved in biofilm formation"/>
    <property type="evidence" value="ECO:0007669"/>
    <property type="project" value="InterPro"/>
</dbReference>
<dbReference type="HOGENOM" id="CLU_030024_9_2_6"/>
<dbReference type="Proteomes" id="UP000003880">
    <property type="component" value="Unassembled WGS sequence"/>
</dbReference>
<dbReference type="NCBIfam" id="TIGR03938">
    <property type="entry name" value="deacetyl_PgaB"/>
    <property type="match status" value="1"/>
</dbReference>
<dbReference type="PROSITE" id="PS51677">
    <property type="entry name" value="NODB"/>
    <property type="match status" value="1"/>
</dbReference>
<evidence type="ECO:0000313" key="4">
    <source>
        <dbReference type="Proteomes" id="UP000003880"/>
    </source>
</evidence>
<organism evidence="3 4">
    <name type="scientific">Citrobacter youngae ATCC 29220</name>
    <dbReference type="NCBI Taxonomy" id="500640"/>
    <lineage>
        <taxon>Bacteria</taxon>
        <taxon>Pseudomonadati</taxon>
        <taxon>Pseudomonadota</taxon>
        <taxon>Gammaproteobacteria</taxon>
        <taxon>Enterobacterales</taxon>
        <taxon>Enterobacteriaceae</taxon>
        <taxon>Citrobacter</taxon>
        <taxon>Citrobacter freundii complex</taxon>
    </lineage>
</organism>
<dbReference type="EMBL" id="ABWL02000006">
    <property type="protein sequence ID" value="EFE09383.1"/>
    <property type="molecule type" value="Genomic_DNA"/>
</dbReference>
<dbReference type="eggNOG" id="COG0726">
    <property type="taxonomic scope" value="Bacteria"/>
</dbReference>
<keyword evidence="1" id="KW-0732">Signal</keyword>
<reference evidence="3 4" key="1">
    <citation type="submission" date="2010-02" db="EMBL/GenBank/DDBJ databases">
        <authorList>
            <person name="Weinstock G."/>
            <person name="Sodergren E."/>
            <person name="Clifton S."/>
            <person name="Fulton L."/>
            <person name="Fulton B."/>
            <person name="Courtney L."/>
            <person name="Fronick C."/>
            <person name="Harrison M."/>
            <person name="Strong C."/>
            <person name="Farmer C."/>
            <person name="Delahaunty K."/>
            <person name="Markovic C."/>
            <person name="Hall O."/>
            <person name="Minx P."/>
            <person name="Tomlinson C."/>
            <person name="Mitreva M."/>
            <person name="Nelson J."/>
            <person name="Hou S."/>
            <person name="Wollam A."/>
            <person name="Pepin K.H."/>
            <person name="Johnson M."/>
            <person name="Bhonagiri V."/>
            <person name="Zhang X."/>
            <person name="Suruliraj S."/>
            <person name="Warren W."/>
            <person name="Chinwalla A."/>
            <person name="Mardis E.R."/>
            <person name="Wilson R.K."/>
        </authorList>
    </citation>
    <scope>NUCLEOTIDE SEQUENCE [LARGE SCALE GENOMIC DNA]</scope>
    <source>
        <strain evidence="3 4">ATCC 29220</strain>
    </source>
</reference>
<dbReference type="SUPFAM" id="SSF88713">
    <property type="entry name" value="Glycoside hydrolase/deacetylase"/>
    <property type="match status" value="1"/>
</dbReference>
<evidence type="ECO:0000259" key="2">
    <source>
        <dbReference type="PROSITE" id="PS51677"/>
    </source>
</evidence>
<evidence type="ECO:0000256" key="1">
    <source>
        <dbReference type="ARBA" id="ARBA00022729"/>
    </source>
</evidence>
<dbReference type="InterPro" id="IPR051398">
    <property type="entry name" value="Polysacch_Deacetylase"/>
</dbReference>
<dbReference type="Pfam" id="PF14883">
    <property type="entry name" value="GHL13"/>
    <property type="match status" value="1"/>
</dbReference>
<proteinExistence type="predicted"/>
<comment type="caution">
    <text evidence="3">The sequence shown here is derived from an EMBL/GenBank/DDBJ whole genome shotgun (WGS) entry which is preliminary data.</text>
</comment>
<dbReference type="Gene3D" id="3.20.20.370">
    <property type="entry name" value="Glycoside hydrolase/deacetylase"/>
    <property type="match status" value="1"/>
</dbReference>
<name>D4BB22_9ENTR</name>
<dbReference type="EC" id="3.5.1.-" evidence="3"/>
<dbReference type="InterPro" id="IPR011330">
    <property type="entry name" value="Glyco_hydro/deAcase_b/a-brl"/>
</dbReference>
<keyword evidence="3" id="KW-0378">Hydrolase</keyword>
<dbReference type="GO" id="GO:0016810">
    <property type="term" value="F:hydrolase activity, acting on carbon-nitrogen (but not peptide) bonds"/>
    <property type="evidence" value="ECO:0007669"/>
    <property type="project" value="InterPro"/>
</dbReference>